<keyword evidence="10 15" id="KW-0472">Membrane</keyword>
<dbReference type="InterPro" id="IPR002300">
    <property type="entry name" value="aa-tRNA-synth_Ia"/>
</dbReference>
<dbReference type="PROSITE" id="PS50259">
    <property type="entry name" value="G_PROTEIN_RECEP_F3_4"/>
    <property type="match status" value="1"/>
</dbReference>
<feature type="transmembrane region" description="Helical" evidence="15">
    <location>
        <begin position="43"/>
        <end position="67"/>
    </location>
</feature>
<dbReference type="FunFam" id="1.10.730.10:FF:000002">
    <property type="entry name" value="Leucine--tRNA ligase"/>
    <property type="match status" value="1"/>
</dbReference>
<protein>
    <recommendedName>
        <fullName evidence="3">leucine--tRNA ligase</fullName>
        <ecNumber evidence="3">6.1.1.4</ecNumber>
    </recommendedName>
    <alternativeName>
        <fullName evidence="12">Leucyl-tRNA synthetase</fullName>
    </alternativeName>
</protein>
<dbReference type="OrthoDB" id="15954at2759"/>
<dbReference type="Pfam" id="PF13603">
    <property type="entry name" value="tRNA-synt_1_2"/>
    <property type="match status" value="1"/>
</dbReference>
<dbReference type="InterPro" id="IPR009080">
    <property type="entry name" value="tRNAsynth_Ia_anticodon-bd"/>
</dbReference>
<dbReference type="SUPFAM" id="SSF52374">
    <property type="entry name" value="Nucleotidylyl transferase"/>
    <property type="match status" value="1"/>
</dbReference>
<dbReference type="SUPFAM" id="SSF47323">
    <property type="entry name" value="Anticodon-binding domain of a subclass of class I aminoacyl-tRNA synthetases"/>
    <property type="match status" value="1"/>
</dbReference>
<keyword evidence="18" id="KW-1185">Reference proteome</keyword>
<dbReference type="Proteomes" id="UP001152798">
    <property type="component" value="Chromosome 4"/>
</dbReference>
<evidence type="ECO:0000256" key="5">
    <source>
        <dbReference type="ARBA" id="ARBA00022692"/>
    </source>
</evidence>
<evidence type="ECO:0000256" key="11">
    <source>
        <dbReference type="ARBA" id="ARBA00023146"/>
    </source>
</evidence>
<evidence type="ECO:0000256" key="4">
    <source>
        <dbReference type="ARBA" id="ARBA00022598"/>
    </source>
</evidence>
<feature type="transmembrane region" description="Helical" evidence="15">
    <location>
        <begin position="220"/>
        <end position="239"/>
    </location>
</feature>
<dbReference type="Gene3D" id="3.40.50.620">
    <property type="entry name" value="HUPs"/>
    <property type="match status" value="2"/>
</dbReference>
<evidence type="ECO:0000256" key="15">
    <source>
        <dbReference type="SAM" id="Phobius"/>
    </source>
</evidence>
<dbReference type="GO" id="GO:0005739">
    <property type="term" value="C:mitochondrion"/>
    <property type="evidence" value="ECO:0007669"/>
    <property type="project" value="TreeGrafter"/>
</dbReference>
<evidence type="ECO:0000313" key="17">
    <source>
        <dbReference type="EMBL" id="CAH1398525.1"/>
    </source>
</evidence>
<evidence type="ECO:0000256" key="12">
    <source>
        <dbReference type="ARBA" id="ARBA00030520"/>
    </source>
</evidence>
<gene>
    <name evidence="17" type="ORF">NEZAVI_LOCUS8153</name>
</gene>
<dbReference type="InterPro" id="IPR002302">
    <property type="entry name" value="Leu-tRNA-ligase"/>
</dbReference>
<dbReference type="PRINTS" id="PR00985">
    <property type="entry name" value="TRNASYNTHLEU"/>
</dbReference>
<evidence type="ECO:0000256" key="2">
    <source>
        <dbReference type="ARBA" id="ARBA00005594"/>
    </source>
</evidence>
<feature type="transmembrane region" description="Helical" evidence="15">
    <location>
        <begin position="79"/>
        <end position="101"/>
    </location>
</feature>
<dbReference type="PROSITE" id="PS00178">
    <property type="entry name" value="AA_TRNA_LIGASE_I"/>
    <property type="match status" value="1"/>
</dbReference>
<dbReference type="GO" id="GO:0002161">
    <property type="term" value="F:aminoacyl-tRNA deacylase activity"/>
    <property type="evidence" value="ECO:0007669"/>
    <property type="project" value="InterPro"/>
</dbReference>
<evidence type="ECO:0000259" key="16">
    <source>
        <dbReference type="PROSITE" id="PS50259"/>
    </source>
</evidence>
<evidence type="ECO:0000313" key="18">
    <source>
        <dbReference type="Proteomes" id="UP001152798"/>
    </source>
</evidence>
<comment type="similarity">
    <text evidence="2 14">Belongs to the class-I aminoacyl-tRNA synthetase family.</text>
</comment>
<dbReference type="GO" id="GO:0032543">
    <property type="term" value="P:mitochondrial translation"/>
    <property type="evidence" value="ECO:0007669"/>
    <property type="project" value="TreeGrafter"/>
</dbReference>
<dbReference type="CDD" id="cd00812">
    <property type="entry name" value="LeuRS_core"/>
    <property type="match status" value="1"/>
</dbReference>
<keyword evidence="11 14" id="KW-0030">Aminoacyl-tRNA synthetase</keyword>
<organism evidence="17 18">
    <name type="scientific">Nezara viridula</name>
    <name type="common">Southern green stink bug</name>
    <name type="synonym">Cimex viridulus</name>
    <dbReference type="NCBI Taxonomy" id="85310"/>
    <lineage>
        <taxon>Eukaryota</taxon>
        <taxon>Metazoa</taxon>
        <taxon>Ecdysozoa</taxon>
        <taxon>Arthropoda</taxon>
        <taxon>Hexapoda</taxon>
        <taxon>Insecta</taxon>
        <taxon>Pterygota</taxon>
        <taxon>Neoptera</taxon>
        <taxon>Paraneoptera</taxon>
        <taxon>Hemiptera</taxon>
        <taxon>Heteroptera</taxon>
        <taxon>Panheteroptera</taxon>
        <taxon>Pentatomomorpha</taxon>
        <taxon>Pentatomoidea</taxon>
        <taxon>Pentatomidae</taxon>
        <taxon>Pentatominae</taxon>
        <taxon>Nezara</taxon>
    </lineage>
</organism>
<dbReference type="Pfam" id="PF08264">
    <property type="entry name" value="Anticodon_1"/>
    <property type="match status" value="1"/>
</dbReference>
<evidence type="ECO:0000256" key="14">
    <source>
        <dbReference type="RuleBase" id="RU363035"/>
    </source>
</evidence>
<dbReference type="InterPro" id="IPR001412">
    <property type="entry name" value="aa-tRNA-synth_I_CS"/>
</dbReference>
<dbReference type="GO" id="GO:0016020">
    <property type="term" value="C:membrane"/>
    <property type="evidence" value="ECO:0007669"/>
    <property type="project" value="UniProtKB-SubCell"/>
</dbReference>
<dbReference type="InterPro" id="IPR013155">
    <property type="entry name" value="M/V/L/I-tRNA-synth_anticd-bd"/>
</dbReference>
<dbReference type="InterPro" id="IPR014729">
    <property type="entry name" value="Rossmann-like_a/b/a_fold"/>
</dbReference>
<keyword evidence="9 15" id="KW-1133">Transmembrane helix</keyword>
<name>A0A9P0HAR4_NEZVI</name>
<feature type="domain" description="G-protein coupled receptors family 3 profile" evidence="16">
    <location>
        <begin position="81"/>
        <end position="237"/>
    </location>
</feature>
<feature type="transmembrane region" description="Helical" evidence="15">
    <location>
        <begin position="187"/>
        <end position="208"/>
    </location>
</feature>
<dbReference type="PANTHER" id="PTHR43740">
    <property type="entry name" value="LEUCYL-TRNA SYNTHETASE"/>
    <property type="match status" value="1"/>
</dbReference>
<dbReference type="InterPro" id="IPR017978">
    <property type="entry name" value="GPCR_3_C"/>
</dbReference>
<dbReference type="EMBL" id="OV725080">
    <property type="protein sequence ID" value="CAH1398525.1"/>
    <property type="molecule type" value="Genomic_DNA"/>
</dbReference>
<evidence type="ECO:0000256" key="10">
    <source>
        <dbReference type="ARBA" id="ARBA00023136"/>
    </source>
</evidence>
<dbReference type="EC" id="6.1.1.4" evidence="3"/>
<evidence type="ECO:0000256" key="9">
    <source>
        <dbReference type="ARBA" id="ARBA00022989"/>
    </source>
</evidence>
<keyword evidence="6 14" id="KW-0547">Nucleotide-binding</keyword>
<dbReference type="GO" id="GO:0004823">
    <property type="term" value="F:leucine-tRNA ligase activity"/>
    <property type="evidence" value="ECO:0007669"/>
    <property type="project" value="UniProtKB-EC"/>
</dbReference>
<evidence type="ECO:0000256" key="3">
    <source>
        <dbReference type="ARBA" id="ARBA00013164"/>
    </source>
</evidence>
<evidence type="ECO:0000256" key="8">
    <source>
        <dbReference type="ARBA" id="ARBA00022917"/>
    </source>
</evidence>
<dbReference type="GO" id="GO:0006429">
    <property type="term" value="P:leucyl-tRNA aminoacylation"/>
    <property type="evidence" value="ECO:0007669"/>
    <property type="project" value="InterPro"/>
</dbReference>
<dbReference type="CDD" id="cd13953">
    <property type="entry name" value="7tm_classC_mGluR-like"/>
    <property type="match status" value="1"/>
</dbReference>
<sequence length="1063" mass="120558">MMGGGGGGMSTEFFLVPTPSPPRLVTAPPAQGQGQGILRSDMWVLPLLVFSVITMLLIAIFEVFVVLKTYRTTPSRRHLFLGQMLLLGLFLCSAVSALLTAQPTVLTCAAVRLGAGLSYTLVFSTLLVKCVFLISLNGGVYLPAPYQALLLFFAVLIQLAIGVQWLINSPPKVVQVGGVDVCGTPYQHLLLSLVYAVFLIAVVGVLALKSRGIRDNYREATFIGLATACVIPVWLGWALCGLVSRSLSEISFSDQCNLSTKLKIEAKWCSKSSDTQFKENEGNKFYILSMFPYPSGNLHMGHVRVYTISDVLARYYRMKGKNVLHPIGFDAFGLPAENAAIINKLDPSEWTYSNISTMKTQLKQLGFTFDWDREVVTCSENYYKFTQYLFLLLQKAGLVYRKESVVNWDPVDKTVLAEEQIDSFGKSWRSGAVVEKKIMKQWFLRTTRFASALKDGLNNPELRDWKDIIDLQKHWIGECNGANIDFDLFKENQKCETLTLWLRYPEHISKAKFIAASTSSIFALKNNCTGKLNYEAMNPFNNKKLPVFISDELEYDEGCDLKLGIPSLSESDKSFALKYNINITDEEFCEDFEKRLQICRLAIDAERGGYFVSSKLRDWLISRQRRWGTPIPIIHCKECGSLPAREEDLPILVSRSPKTTCHKCKNPADFETDTMDTFVDSSWYFLRYTDPSNQSKPFSVPKANELMPVNIYIGGKEHAVLHLYYSRFMSYFLHSINLLKEPEPFHRLLVQGMILGKTYYLKDSGKCLREEEVEKCDNGIVEKSSGLEVNEVWEKMSKSKFNGIEPESVIKEYGVDTTRLLVLSQAAPTSPRQWDPSSFAGVLNWQQRIWSLLADFLDARENEFGDYDSKQENDLWDARNFYIKGTSFNFEEAHQFNVAISKLQGLTNSLKKCKKTVMANSPQFELCLASLIIMLYPLAPHFSCQLWEGIQSAANRIDVGSYVNWELPVYKQKWPQLDDDYPLEFHCKINNAVKGTIKVPVHKLYKYTEKDALNVALAQKKVSSFLKGRDILDYSYSFVENREASVNIVIDHYQKKKAIDSQA</sequence>
<comment type="subcellular location">
    <subcellularLocation>
        <location evidence="1">Membrane</location>
        <topology evidence="1">Multi-pass membrane protein</topology>
    </subcellularLocation>
</comment>
<keyword evidence="5 15" id="KW-0812">Transmembrane</keyword>
<reference evidence="17" key="1">
    <citation type="submission" date="2022-01" db="EMBL/GenBank/DDBJ databases">
        <authorList>
            <person name="King R."/>
        </authorList>
    </citation>
    <scope>NUCLEOTIDE SEQUENCE</scope>
</reference>
<proteinExistence type="inferred from homology"/>
<evidence type="ECO:0000256" key="6">
    <source>
        <dbReference type="ARBA" id="ARBA00022741"/>
    </source>
</evidence>
<comment type="catalytic activity">
    <reaction evidence="13">
        <text>tRNA(Leu) + L-leucine + ATP = L-leucyl-tRNA(Leu) + AMP + diphosphate</text>
        <dbReference type="Rhea" id="RHEA:11688"/>
        <dbReference type="Rhea" id="RHEA-COMP:9613"/>
        <dbReference type="Rhea" id="RHEA-COMP:9622"/>
        <dbReference type="ChEBI" id="CHEBI:30616"/>
        <dbReference type="ChEBI" id="CHEBI:33019"/>
        <dbReference type="ChEBI" id="CHEBI:57427"/>
        <dbReference type="ChEBI" id="CHEBI:78442"/>
        <dbReference type="ChEBI" id="CHEBI:78494"/>
        <dbReference type="ChEBI" id="CHEBI:456215"/>
        <dbReference type="EC" id="6.1.1.4"/>
    </reaction>
</comment>
<dbReference type="GO" id="GO:0005524">
    <property type="term" value="F:ATP binding"/>
    <property type="evidence" value="ECO:0007669"/>
    <property type="project" value="UniProtKB-KW"/>
</dbReference>
<feature type="transmembrane region" description="Helical" evidence="15">
    <location>
        <begin position="113"/>
        <end position="136"/>
    </location>
</feature>
<evidence type="ECO:0000256" key="1">
    <source>
        <dbReference type="ARBA" id="ARBA00004141"/>
    </source>
</evidence>
<dbReference type="Gene3D" id="1.10.730.10">
    <property type="entry name" value="Isoleucyl-tRNA Synthetase, Domain 1"/>
    <property type="match status" value="1"/>
</dbReference>
<keyword evidence="4 14" id="KW-0436">Ligase</keyword>
<dbReference type="Pfam" id="PF00133">
    <property type="entry name" value="tRNA-synt_1"/>
    <property type="match status" value="3"/>
</dbReference>
<keyword evidence="7 14" id="KW-0067">ATP-binding</keyword>
<dbReference type="PANTHER" id="PTHR43740:SF2">
    <property type="entry name" value="LEUCINE--TRNA LIGASE, MITOCHONDRIAL"/>
    <property type="match status" value="1"/>
</dbReference>
<keyword evidence="8 14" id="KW-0648">Protein biosynthesis</keyword>
<accession>A0A9P0HAR4</accession>
<evidence type="ECO:0000256" key="13">
    <source>
        <dbReference type="ARBA" id="ARBA00047469"/>
    </source>
</evidence>
<dbReference type="AlphaFoldDB" id="A0A9P0HAR4"/>
<dbReference type="InterPro" id="IPR025709">
    <property type="entry name" value="Leu_tRNA-synth_edit"/>
</dbReference>
<dbReference type="GO" id="GO:0004930">
    <property type="term" value="F:G protein-coupled receptor activity"/>
    <property type="evidence" value="ECO:0007669"/>
    <property type="project" value="InterPro"/>
</dbReference>
<evidence type="ECO:0000256" key="7">
    <source>
        <dbReference type="ARBA" id="ARBA00022840"/>
    </source>
</evidence>
<dbReference type="Pfam" id="PF00003">
    <property type="entry name" value="7tm_3"/>
    <property type="match status" value="1"/>
</dbReference>
<feature type="transmembrane region" description="Helical" evidence="15">
    <location>
        <begin position="148"/>
        <end position="167"/>
    </location>
</feature>